<gene>
    <name evidence="2" type="ORF">H663_017810</name>
</gene>
<protein>
    <recommendedName>
        <fullName evidence="1">Wadjet protein JetD C-terminal domain-containing protein</fullName>
    </recommendedName>
</protein>
<name>A0A2T7U9K1_9BURK</name>
<dbReference type="AlphaFoldDB" id="A0A2T7U9K1"/>
<dbReference type="OrthoDB" id="322908at2"/>
<proteinExistence type="predicted"/>
<dbReference type="InterPro" id="IPR024534">
    <property type="entry name" value="JetD_C"/>
</dbReference>
<evidence type="ECO:0000313" key="2">
    <source>
        <dbReference type="EMBL" id="PVE41353.1"/>
    </source>
</evidence>
<reference evidence="2" key="1">
    <citation type="submission" date="2017-04" db="EMBL/GenBank/DDBJ databases">
        <title>Unexpected and diverse lifestyles within the genus Limnohabitans.</title>
        <authorList>
            <person name="Kasalicky V."/>
            <person name="Mehrshad M."/>
            <person name="Andrei S.-A."/>
            <person name="Salcher M."/>
            <person name="Kratochvilova H."/>
            <person name="Simek K."/>
            <person name="Ghai R."/>
        </authorList>
    </citation>
    <scope>NUCLEOTIDE SEQUENCE [LARGE SCALE GENOMIC DNA]</scope>
    <source>
        <strain evidence="2">II-D5</strain>
    </source>
</reference>
<comment type="caution">
    <text evidence="2">The sequence shown here is derived from an EMBL/GenBank/DDBJ whole genome shotgun (WGS) entry which is preliminary data.</text>
</comment>
<feature type="domain" description="Wadjet protein JetD C-terminal" evidence="1">
    <location>
        <begin position="124"/>
        <end position="173"/>
    </location>
</feature>
<dbReference type="EMBL" id="LFYT02000032">
    <property type="protein sequence ID" value="PVE41353.1"/>
    <property type="molecule type" value="Genomic_DNA"/>
</dbReference>
<sequence length="235" mass="25923">MAEVVERLNGLRALADTHMLLREVSAKLFWGMSKVLDNRTGLVAALLGVEECPFSESPVQLQVYLPIGGFSGVLFVENLMSFEQAMRSKGQAFSKLALVYASGFKGSAARLRTPEAVSLFFSHRGELGGDRIDYFDSWLFGKDIALPVSFWGDLDWSGMRILAAMRNNFPVMQAWEPGYQPMLQSLLAGQGHSPEASDKKGQRPMVAFGCPYADAHLVPALTAHGRFVDQEQFTL</sequence>
<dbReference type="Proteomes" id="UP000037507">
    <property type="component" value="Unassembled WGS sequence"/>
</dbReference>
<dbReference type="Pfam" id="PF09983">
    <property type="entry name" value="JetD_C"/>
    <property type="match status" value="1"/>
</dbReference>
<organism evidence="2 3">
    <name type="scientific">Limnohabitans planktonicus II-D5</name>
    <dbReference type="NCBI Taxonomy" id="1293045"/>
    <lineage>
        <taxon>Bacteria</taxon>
        <taxon>Pseudomonadati</taxon>
        <taxon>Pseudomonadota</taxon>
        <taxon>Betaproteobacteria</taxon>
        <taxon>Burkholderiales</taxon>
        <taxon>Comamonadaceae</taxon>
        <taxon>Limnohabitans</taxon>
    </lineage>
</organism>
<evidence type="ECO:0000259" key="1">
    <source>
        <dbReference type="Pfam" id="PF09983"/>
    </source>
</evidence>
<accession>A0A2T7U9K1</accession>
<evidence type="ECO:0000313" key="3">
    <source>
        <dbReference type="Proteomes" id="UP000037507"/>
    </source>
</evidence>
<keyword evidence="3" id="KW-1185">Reference proteome</keyword>